<evidence type="ECO:0000256" key="5">
    <source>
        <dbReference type="ARBA" id="ARBA00023242"/>
    </source>
</evidence>
<dbReference type="Pfam" id="PF04189">
    <property type="entry name" value="Gcd10p"/>
    <property type="match status" value="1"/>
</dbReference>
<evidence type="ECO:0000313" key="10">
    <source>
        <dbReference type="Proteomes" id="UP000008227"/>
    </source>
</evidence>
<gene>
    <name evidence="9 11" type="primary">TRMT6</name>
</gene>
<dbReference type="PaxDb" id="9823-ENSSSCP00000007508"/>
<protein>
    <recommendedName>
        <fullName evidence="3">tRNA (adenine(58)-N(1))-methyltransferase non-catalytic subunit TRM6</fullName>
    </recommendedName>
    <alternativeName>
        <fullName evidence="6">tRNA(m1A58)-methyltransferase subunit TRM6</fullName>
    </alternativeName>
</protein>
<evidence type="ECO:0007829" key="12">
    <source>
        <dbReference type="PeptideAtlas" id="F1SBM2"/>
    </source>
</evidence>
<dbReference type="PANTHER" id="PTHR12945:SF0">
    <property type="entry name" value="TRNA (ADENINE(58)-N(1))-METHYLTRANSFERASE NON-CATALYTIC SUBUNIT TRM6"/>
    <property type="match status" value="1"/>
</dbReference>
<reference evidence="9" key="2">
    <citation type="journal article" date="2020" name="Gigascience">
        <title>An improved pig reference genome sequence to enable pig genetics and genomics research.</title>
        <authorList>
            <person name="Warr A."/>
            <person name="Affara N."/>
            <person name="Aken B."/>
            <person name="Beiki H."/>
            <person name="Bickhart D.M."/>
            <person name="Billis K."/>
            <person name="Chow W."/>
            <person name="Eory L."/>
            <person name="Finlayson H.A."/>
            <person name="Flicek P."/>
            <person name="Giron C.G."/>
            <person name="Griffin D.K."/>
            <person name="Hall R."/>
            <person name="Hannum G."/>
            <person name="Hourlier T."/>
            <person name="Howe K."/>
            <person name="Hume D.A."/>
            <person name="Izuogu O."/>
            <person name="Kim K."/>
            <person name="Koren S."/>
            <person name="Liu H."/>
            <person name="Manchanda N."/>
            <person name="Martin F.J."/>
            <person name="Nonneman D.J."/>
            <person name="O'Connor R.E."/>
            <person name="Phillippy A.M."/>
            <person name="Rohrer G.A."/>
            <person name="Rosen B.D."/>
            <person name="Rund L.A."/>
            <person name="Sargent C.A."/>
            <person name="Schook L.B."/>
            <person name="Schroeder S.G."/>
            <person name="Schwartz A.S."/>
            <person name="Skinner B.M."/>
            <person name="Talbot R."/>
            <person name="Tseng E."/>
            <person name="Tuggle C.K."/>
            <person name="Watson M."/>
            <person name="Smith T.P.L."/>
            <person name="Archibald A.L."/>
        </authorList>
    </citation>
    <scope>NUCLEOTIDE SEQUENCE [LARGE SCALE GENOMIC DNA]</scope>
    <source>
        <strain evidence="9">Duroc</strain>
    </source>
</reference>
<comment type="similarity">
    <text evidence="2">Belongs to the TRM6/GCD10 family.</text>
</comment>
<evidence type="ECO:0000313" key="11">
    <source>
        <dbReference type="VGNC" id="VGNC:95956"/>
    </source>
</evidence>
<evidence type="ECO:0000313" key="9">
    <source>
        <dbReference type="Ensembl" id="ENSSSCP00000007508.3"/>
    </source>
</evidence>
<keyword evidence="7" id="KW-0175">Coiled coil</keyword>
<comment type="subcellular location">
    <subcellularLocation>
        <location evidence="1">Nucleus</location>
    </subcellularLocation>
</comment>
<dbReference type="InterPro" id="IPR017423">
    <property type="entry name" value="TRM6"/>
</dbReference>
<evidence type="ECO:0000256" key="2">
    <source>
        <dbReference type="ARBA" id="ARBA00008320"/>
    </source>
</evidence>
<dbReference type="STRING" id="9823.ENSSSCP00000007508"/>
<name>F1SBM2_PIG</name>
<dbReference type="VGNC" id="VGNC:95956">
    <property type="gene designation" value="TRMT6"/>
</dbReference>
<feature type="compositionally biased region" description="Basic and acidic residues" evidence="8">
    <location>
        <begin position="676"/>
        <end position="693"/>
    </location>
</feature>
<feature type="compositionally biased region" description="Basic and acidic residues" evidence="8">
    <location>
        <begin position="524"/>
        <end position="550"/>
    </location>
</feature>
<dbReference type="InParanoid" id="F1SBM2"/>
<feature type="compositionally biased region" description="Basic and acidic residues" evidence="8">
    <location>
        <begin position="175"/>
        <end position="195"/>
    </location>
</feature>
<dbReference type="OMA" id="PHGLFEV"/>
<evidence type="ECO:0000256" key="3">
    <source>
        <dbReference type="ARBA" id="ARBA00021704"/>
    </source>
</evidence>
<feature type="region of interest" description="Disordered" evidence="8">
    <location>
        <begin position="669"/>
        <end position="693"/>
    </location>
</feature>
<dbReference type="Ensembl" id="ENSSSCT00000007715.5">
    <property type="protein sequence ID" value="ENSSSCP00000007508.3"/>
    <property type="gene ID" value="ENSSSCG00000007046.5"/>
</dbReference>
<reference evidence="10" key="1">
    <citation type="submission" date="2009-11" db="EMBL/GenBank/DDBJ databases">
        <authorList>
            <consortium name="Porcine genome sequencing project"/>
        </authorList>
    </citation>
    <scope>NUCLEOTIDE SEQUENCE [LARGE SCALE GENOMIC DNA]</scope>
    <source>
        <strain evidence="10">Duroc</strain>
    </source>
</reference>
<dbReference type="GO" id="GO:0031515">
    <property type="term" value="C:tRNA (m1A) methyltransferase complex"/>
    <property type="evidence" value="ECO:0000318"/>
    <property type="project" value="GO_Central"/>
</dbReference>
<keyword evidence="10" id="KW-1185">Reference proteome</keyword>
<dbReference type="AlphaFoldDB" id="F1SBM2"/>
<keyword evidence="12" id="KW-1267">Proteomics identification</keyword>
<dbReference type="GeneTree" id="ENSGT00390000008327"/>
<feature type="region of interest" description="Disordered" evidence="8">
    <location>
        <begin position="472"/>
        <end position="550"/>
    </location>
</feature>
<evidence type="ECO:0000256" key="6">
    <source>
        <dbReference type="ARBA" id="ARBA00032319"/>
    </source>
</evidence>
<dbReference type="PeptideAtlas" id="F1SBM2"/>
<evidence type="ECO:0000256" key="1">
    <source>
        <dbReference type="ARBA" id="ARBA00004123"/>
    </source>
</evidence>
<keyword evidence="4" id="KW-0819">tRNA processing</keyword>
<feature type="region of interest" description="Disordered" evidence="8">
    <location>
        <begin position="100"/>
        <end position="139"/>
    </location>
</feature>
<dbReference type="eggNOG" id="KOG1416">
    <property type="taxonomic scope" value="Eukaryota"/>
</dbReference>
<evidence type="ECO:0000256" key="7">
    <source>
        <dbReference type="SAM" id="Coils"/>
    </source>
</evidence>
<dbReference type="SMR" id="F1SBM2"/>
<feature type="compositionally biased region" description="Basic and acidic residues" evidence="8">
    <location>
        <begin position="275"/>
        <end position="298"/>
    </location>
</feature>
<dbReference type="GO" id="GO:0005634">
    <property type="term" value="C:nucleus"/>
    <property type="evidence" value="ECO:0000318"/>
    <property type="project" value="GO_Central"/>
</dbReference>
<dbReference type="HOGENOM" id="CLU_010916_0_1_1"/>
<feature type="region of interest" description="Disordered" evidence="8">
    <location>
        <begin position="172"/>
        <end position="213"/>
    </location>
</feature>
<dbReference type="Proteomes" id="UP000008227">
    <property type="component" value="Chromosome 17"/>
</dbReference>
<evidence type="ECO:0000256" key="8">
    <source>
        <dbReference type="SAM" id="MobiDB-lite"/>
    </source>
</evidence>
<feature type="coiled-coil region" evidence="7">
    <location>
        <begin position="68"/>
        <end position="99"/>
    </location>
</feature>
<accession>F1SBM2</accession>
<reference evidence="9" key="4">
    <citation type="submission" date="2025-09" db="UniProtKB">
        <authorList>
            <consortium name="Ensembl"/>
        </authorList>
    </citation>
    <scope>IDENTIFICATION</scope>
</reference>
<dbReference type="Bgee" id="ENSSSCG00000007046">
    <property type="expression patterns" value="Expressed in testis and 45 other cell types or tissues"/>
</dbReference>
<evidence type="ECO:0000256" key="4">
    <source>
        <dbReference type="ARBA" id="ARBA00022694"/>
    </source>
</evidence>
<dbReference type="FunCoup" id="F1SBM2">
    <property type="interactions" value="2358"/>
</dbReference>
<proteinExistence type="evidence at protein level"/>
<reference evidence="9" key="3">
    <citation type="submission" date="2025-08" db="UniProtKB">
        <authorList>
            <consortium name="Ensembl"/>
        </authorList>
    </citation>
    <scope>IDENTIFICATION</scope>
</reference>
<feature type="region of interest" description="Disordered" evidence="8">
    <location>
        <begin position="270"/>
        <end position="298"/>
    </location>
</feature>
<keyword evidence="5" id="KW-0539">Nucleus</keyword>
<dbReference type="GO" id="GO:0030488">
    <property type="term" value="P:tRNA methylation"/>
    <property type="evidence" value="ECO:0007669"/>
    <property type="project" value="InterPro"/>
</dbReference>
<dbReference type="PANTHER" id="PTHR12945">
    <property type="entry name" value="TRANSLATION INITIATION FACTOR EIF3-RELATED"/>
    <property type="match status" value="1"/>
</dbReference>
<sequence length="693" mass="78929">MNRMIQRKNHDVSAVKKTSNEITPVQDWSKKPWHASNVCAKESKSIRPKLETWNFQPNSNRTSKIYLKEELQQDVQRFKNEVEKEKKQHRSNMMAISENRRGADDDSGLMQQRERGKSNHQWFPTVENEDSDSGSSGMHMKEVWKNEREKWSSEEPVVPPIFEKADSPLTVDSLHVNDGRRLSERDQDDGRDRLSVMEGSDEQPGPQPLHPGDHCIRDGDFVVLKREDVFKAVQVQRRKKVTFEKQWFYLDNVIGHNYGTTFEVTNGGILQPKKKKEEPTSETKEAGTDNRNIIDDGKSQKLTQDDIKALKDKGIKGEEIVQQLIENSTTFRDKTEFAQDKYIKKKKKKYEAMITIVKPSTRILSVMYYAREPGKINHMRYDTLAQMLTLGNIRAGNKMIVMETCAGLVLGAMMERMGGFGSIIQLYPGGGPVRAATACFGFPKSFLSGLYEFPLNKVDSLLNGTFSAEMLSSEPKDSTSAEESNGTLEEKQPSEQENEDSVAETQESSHPEEQETMEMISQDPEYKEPKERGSKKDYIQEKQRRQEEQKKRHLEAAALLSEKNADGLIVASRFHPTPLLLSLLDFVAPSRPFVVYCQYKEPLLECYTKLRERGGVINLRLSETWLRNYQVLPDRSHPKLLMSGGGGYLLSGFTVAMDNLKADTSLKSSTSTLESYKTEEPAAKKRKCPESDA</sequence>
<organism evidence="9 10">
    <name type="scientific">Sus scrofa</name>
    <name type="common">Pig</name>
    <dbReference type="NCBI Taxonomy" id="9823"/>
    <lineage>
        <taxon>Eukaryota</taxon>
        <taxon>Metazoa</taxon>
        <taxon>Chordata</taxon>
        <taxon>Craniata</taxon>
        <taxon>Vertebrata</taxon>
        <taxon>Euteleostomi</taxon>
        <taxon>Mammalia</taxon>
        <taxon>Eutheria</taxon>
        <taxon>Laurasiatheria</taxon>
        <taxon>Artiodactyla</taxon>
        <taxon>Suina</taxon>
        <taxon>Suidae</taxon>
        <taxon>Sus</taxon>
    </lineage>
</organism>
<dbReference type="GO" id="GO:0006397">
    <property type="term" value="P:mRNA processing"/>
    <property type="evidence" value="ECO:0007669"/>
    <property type="project" value="Ensembl"/>
</dbReference>